<proteinExistence type="predicted"/>
<dbReference type="Proteomes" id="UP000288805">
    <property type="component" value="Unassembled WGS sequence"/>
</dbReference>
<dbReference type="AlphaFoldDB" id="A0A438CCH8"/>
<accession>A0A438CCH8</accession>
<evidence type="ECO:0000313" key="1">
    <source>
        <dbReference type="EMBL" id="RVW20945.1"/>
    </source>
</evidence>
<comment type="caution">
    <text evidence="1">The sequence shown here is derived from an EMBL/GenBank/DDBJ whole genome shotgun (WGS) entry which is preliminary data.</text>
</comment>
<evidence type="ECO:0000313" key="2">
    <source>
        <dbReference type="Proteomes" id="UP000288805"/>
    </source>
</evidence>
<gene>
    <name evidence="1" type="ORF">CK203_110963</name>
</gene>
<reference evidence="1 2" key="1">
    <citation type="journal article" date="2018" name="PLoS Genet.">
        <title>Population sequencing reveals clonal diversity and ancestral inbreeding in the grapevine cultivar Chardonnay.</title>
        <authorList>
            <person name="Roach M.J."/>
            <person name="Johnson D.L."/>
            <person name="Bohlmann J."/>
            <person name="van Vuuren H.J."/>
            <person name="Jones S.J."/>
            <person name="Pretorius I.S."/>
            <person name="Schmidt S.A."/>
            <person name="Borneman A.R."/>
        </authorList>
    </citation>
    <scope>NUCLEOTIDE SEQUENCE [LARGE SCALE GENOMIC DNA]</scope>
    <source>
        <strain evidence="2">cv. Chardonnay</strain>
        <tissue evidence="1">Leaf</tissue>
    </source>
</reference>
<sequence>MAKRKERTLAELYNGTEMILEPEAFGLVADSFDCLDVLEMITPVLRGSCRMQGPVDETDYDIQTNTVRKQVVIAFSCAFPLISGVDGFSCI</sequence>
<dbReference type="EMBL" id="QGNW01002326">
    <property type="protein sequence ID" value="RVW20945.1"/>
    <property type="molecule type" value="Genomic_DNA"/>
</dbReference>
<protein>
    <submittedName>
        <fullName evidence="1">Uncharacterized protein</fullName>
    </submittedName>
</protein>
<organism evidence="1 2">
    <name type="scientific">Vitis vinifera</name>
    <name type="common">Grape</name>
    <dbReference type="NCBI Taxonomy" id="29760"/>
    <lineage>
        <taxon>Eukaryota</taxon>
        <taxon>Viridiplantae</taxon>
        <taxon>Streptophyta</taxon>
        <taxon>Embryophyta</taxon>
        <taxon>Tracheophyta</taxon>
        <taxon>Spermatophyta</taxon>
        <taxon>Magnoliopsida</taxon>
        <taxon>eudicotyledons</taxon>
        <taxon>Gunneridae</taxon>
        <taxon>Pentapetalae</taxon>
        <taxon>rosids</taxon>
        <taxon>Vitales</taxon>
        <taxon>Vitaceae</taxon>
        <taxon>Viteae</taxon>
        <taxon>Vitis</taxon>
    </lineage>
</organism>
<name>A0A438CCH8_VITVI</name>